<dbReference type="Gene3D" id="3.30.40.10">
    <property type="entry name" value="Zinc/RING finger domain, C3HC4 (zinc finger)"/>
    <property type="match status" value="1"/>
</dbReference>
<evidence type="ECO:0000256" key="2">
    <source>
        <dbReference type="SAM" id="MobiDB-lite"/>
    </source>
</evidence>
<protein>
    <recommendedName>
        <fullName evidence="3">RING-type domain-containing protein</fullName>
    </recommendedName>
</protein>
<evidence type="ECO:0000256" key="1">
    <source>
        <dbReference type="PROSITE-ProRule" id="PRU00175"/>
    </source>
</evidence>
<dbReference type="AlphaFoldDB" id="A0A175YEH0"/>
<feature type="domain" description="RING-type" evidence="3">
    <location>
        <begin position="282"/>
        <end position="323"/>
    </location>
</feature>
<dbReference type="OMA" id="VCYVEVF"/>
<evidence type="ECO:0000259" key="3">
    <source>
        <dbReference type="PROSITE" id="PS50089"/>
    </source>
</evidence>
<dbReference type="GO" id="GO:0008270">
    <property type="term" value="F:zinc ion binding"/>
    <property type="evidence" value="ECO:0007669"/>
    <property type="project" value="UniProtKB-KW"/>
</dbReference>
<feature type="compositionally biased region" description="Low complexity" evidence="2">
    <location>
        <begin position="169"/>
        <end position="190"/>
    </location>
</feature>
<feature type="compositionally biased region" description="Polar residues" evidence="2">
    <location>
        <begin position="159"/>
        <end position="168"/>
    </location>
</feature>
<dbReference type="EMBL" id="LNRQ01000009">
    <property type="protein sequence ID" value="KZM82054.1"/>
    <property type="molecule type" value="Genomic_DNA"/>
</dbReference>
<gene>
    <name evidence="4" type="ORF">DCAR_029667</name>
</gene>
<dbReference type="Pfam" id="PF13639">
    <property type="entry name" value="zf-RING_2"/>
    <property type="match status" value="1"/>
</dbReference>
<dbReference type="FunFam" id="3.30.40.10:FF:000226">
    <property type="entry name" value="E3 ubiquitin ligase BIG BROTHER"/>
    <property type="match status" value="1"/>
</dbReference>
<dbReference type="SMART" id="SM00184">
    <property type="entry name" value="RING"/>
    <property type="match status" value="1"/>
</dbReference>
<accession>A0A175YEH0</accession>
<sequence length="333" mass="37958">MDGNRQMEVHYINTGCPYTVTESFMDFFEGLTNPHEHYAHAVPMQQYQETAYWVNAYKFGLPASEIPPYYGHYVVNDYLPRNDISRRAWEYPTMSYNEQPTATEIQAEENSVATMEAIPEECTTNHETAANSQDLWQDNIDPDNMTYESAADREDDSSGNHLDSSPCYSSSNENNDNSNSSGSDSDSGSDNKNEIIPPIDDKEDETANTFDNHASTSSEWFKLVEVIRGEIEATFQLEELLDLGEAVGTQSRGLAQELIDLLPTSKYKSSGFFFKKRSKERCVICQMRYKRGDRQIRLPCKHVYHSECVSKWLSINKICPICSTEVFSDESKH</sequence>
<comment type="caution">
    <text evidence="4">The sequence shown here is derived from an EMBL/GenBank/DDBJ whole genome shotgun (WGS) entry which is preliminary data.</text>
</comment>
<dbReference type="PROSITE" id="PS50089">
    <property type="entry name" value="ZF_RING_2"/>
    <property type="match status" value="1"/>
</dbReference>
<reference evidence="4" key="1">
    <citation type="journal article" date="2016" name="Nat. Genet.">
        <title>A high-quality carrot genome assembly provides new insights into carotenoid accumulation and asterid genome evolution.</title>
        <authorList>
            <person name="Iorizzo M."/>
            <person name="Ellison S."/>
            <person name="Senalik D."/>
            <person name="Zeng P."/>
            <person name="Satapoomin P."/>
            <person name="Huang J."/>
            <person name="Bowman M."/>
            <person name="Iovene M."/>
            <person name="Sanseverino W."/>
            <person name="Cavagnaro P."/>
            <person name="Yildiz M."/>
            <person name="Macko-Podgorni A."/>
            <person name="Moranska E."/>
            <person name="Grzebelus E."/>
            <person name="Grzebelus D."/>
            <person name="Ashrafi H."/>
            <person name="Zheng Z."/>
            <person name="Cheng S."/>
            <person name="Spooner D."/>
            <person name="Van Deynze A."/>
            <person name="Simon P."/>
        </authorList>
    </citation>
    <scope>NUCLEOTIDE SEQUENCE [LARGE SCALE GENOMIC DNA]</scope>
    <source>
        <tissue evidence="4">Leaf</tissue>
    </source>
</reference>
<keyword evidence="1" id="KW-0862">Zinc</keyword>
<dbReference type="SUPFAM" id="SSF57850">
    <property type="entry name" value="RING/U-box"/>
    <property type="match status" value="1"/>
</dbReference>
<dbReference type="InterPro" id="IPR001841">
    <property type="entry name" value="Znf_RING"/>
</dbReference>
<dbReference type="PANTHER" id="PTHR46400:SF3">
    <property type="entry name" value="E3 UBIQUITIN LIGASE BIG BROTHER-LIKE PROTEIN"/>
    <property type="match status" value="1"/>
</dbReference>
<keyword evidence="1" id="KW-0863">Zinc-finger</keyword>
<organism evidence="4">
    <name type="scientific">Daucus carota subsp. sativus</name>
    <name type="common">Carrot</name>
    <dbReference type="NCBI Taxonomy" id="79200"/>
    <lineage>
        <taxon>Eukaryota</taxon>
        <taxon>Viridiplantae</taxon>
        <taxon>Streptophyta</taxon>
        <taxon>Embryophyta</taxon>
        <taxon>Tracheophyta</taxon>
        <taxon>Spermatophyta</taxon>
        <taxon>Magnoliopsida</taxon>
        <taxon>eudicotyledons</taxon>
        <taxon>Gunneridae</taxon>
        <taxon>Pentapetalae</taxon>
        <taxon>asterids</taxon>
        <taxon>campanulids</taxon>
        <taxon>Apiales</taxon>
        <taxon>Apiaceae</taxon>
        <taxon>Apioideae</taxon>
        <taxon>Scandiceae</taxon>
        <taxon>Daucinae</taxon>
        <taxon>Daucus</taxon>
        <taxon>Daucus sect. Daucus</taxon>
    </lineage>
</organism>
<feature type="region of interest" description="Disordered" evidence="2">
    <location>
        <begin position="129"/>
        <end position="211"/>
    </location>
</feature>
<dbReference type="GO" id="GO:0031624">
    <property type="term" value="F:ubiquitin conjugating enzyme binding"/>
    <property type="evidence" value="ECO:0007669"/>
    <property type="project" value="TreeGrafter"/>
</dbReference>
<dbReference type="InterPro" id="IPR033276">
    <property type="entry name" value="BB"/>
</dbReference>
<dbReference type="PANTHER" id="PTHR46400">
    <property type="entry name" value="RING/U-BOX SUPERFAMILY PROTEIN"/>
    <property type="match status" value="1"/>
</dbReference>
<dbReference type="GO" id="GO:0004842">
    <property type="term" value="F:ubiquitin-protein transferase activity"/>
    <property type="evidence" value="ECO:0007669"/>
    <property type="project" value="InterPro"/>
</dbReference>
<dbReference type="GO" id="GO:0016567">
    <property type="term" value="P:protein ubiquitination"/>
    <property type="evidence" value="ECO:0007669"/>
    <property type="project" value="InterPro"/>
</dbReference>
<dbReference type="InterPro" id="IPR013083">
    <property type="entry name" value="Znf_RING/FYVE/PHD"/>
</dbReference>
<dbReference type="GO" id="GO:0046621">
    <property type="term" value="P:negative regulation of organ growth"/>
    <property type="evidence" value="ECO:0007669"/>
    <property type="project" value="InterPro"/>
</dbReference>
<keyword evidence="1" id="KW-0479">Metal-binding</keyword>
<proteinExistence type="predicted"/>
<dbReference type="Gramene" id="KZM82054">
    <property type="protein sequence ID" value="KZM82054"/>
    <property type="gene ID" value="DCAR_029667"/>
</dbReference>
<name>A0A175YEH0_DAUCS</name>
<evidence type="ECO:0000313" key="4">
    <source>
        <dbReference type="EMBL" id="KZM82054.1"/>
    </source>
</evidence>